<accession>A0A177NC85</accession>
<reference evidence="2 3" key="1">
    <citation type="submission" date="2016-03" db="EMBL/GenBank/DDBJ databases">
        <authorList>
            <person name="Ploux O."/>
        </authorList>
    </citation>
    <scope>NUCLEOTIDE SEQUENCE [LARGE SCALE GENOMIC DNA]</scope>
    <source>
        <strain evidence="2 3">R-45370</strain>
    </source>
</reference>
<dbReference type="PANTHER" id="PTHR36966:SF1">
    <property type="entry name" value="REP-ASSOCIATED TYROSINE TRANSPOSASE"/>
    <property type="match status" value="1"/>
</dbReference>
<evidence type="ECO:0000313" key="2">
    <source>
        <dbReference type="EMBL" id="OAI15627.1"/>
    </source>
</evidence>
<dbReference type="GO" id="GO:0043565">
    <property type="term" value="F:sequence-specific DNA binding"/>
    <property type="evidence" value="ECO:0007669"/>
    <property type="project" value="TreeGrafter"/>
</dbReference>
<dbReference type="PANTHER" id="PTHR36966">
    <property type="entry name" value="REP-ASSOCIATED TYROSINE TRANSPOSASE"/>
    <property type="match status" value="1"/>
</dbReference>
<organism evidence="2 3">
    <name type="scientific">Methylomonas lenta</name>
    <dbReference type="NCBI Taxonomy" id="980561"/>
    <lineage>
        <taxon>Bacteria</taxon>
        <taxon>Pseudomonadati</taxon>
        <taxon>Pseudomonadota</taxon>
        <taxon>Gammaproteobacteria</taxon>
        <taxon>Methylococcales</taxon>
        <taxon>Methylococcaceae</taxon>
        <taxon>Methylomonas</taxon>
    </lineage>
</organism>
<dbReference type="InterPro" id="IPR052715">
    <property type="entry name" value="RAYT_transposase"/>
</dbReference>
<name>A0A177NC85_9GAMM</name>
<dbReference type="Proteomes" id="UP000078476">
    <property type="component" value="Unassembled WGS sequence"/>
</dbReference>
<dbReference type="RefSeq" id="WP_066982109.1">
    <property type="nucleotide sequence ID" value="NZ_LUUI01000101.1"/>
</dbReference>
<dbReference type="NCBIfam" id="NF047646">
    <property type="entry name" value="REP_Tyr_transpos"/>
    <property type="match status" value="1"/>
</dbReference>
<dbReference type="Gene3D" id="3.30.70.1290">
    <property type="entry name" value="Transposase IS200-like"/>
    <property type="match status" value="1"/>
</dbReference>
<dbReference type="EMBL" id="LUUI01000101">
    <property type="protein sequence ID" value="OAI15627.1"/>
    <property type="molecule type" value="Genomic_DNA"/>
</dbReference>
<comment type="caution">
    <text evidence="2">The sequence shown here is derived from an EMBL/GenBank/DDBJ whole genome shotgun (WGS) entry which is preliminary data.</text>
</comment>
<proteinExistence type="predicted"/>
<dbReference type="GO" id="GO:0004803">
    <property type="term" value="F:transposase activity"/>
    <property type="evidence" value="ECO:0007669"/>
    <property type="project" value="InterPro"/>
</dbReference>
<dbReference type="GO" id="GO:0006313">
    <property type="term" value="P:DNA transposition"/>
    <property type="evidence" value="ECO:0007669"/>
    <property type="project" value="InterPro"/>
</dbReference>
<sequence length="176" mass="21552">MRTYIRSHSKSGVYFFTVNLAQRKQNDLLVQHIDDLRQAFRYTKQRHPLVIEAIVVLPEHLHCIWRLPEGDDDYPLRWCLIKSHFSRSIEKGERVSDSRLRKKERGLWQRRYWEHQIRDDRDFQRHLDYIHYNPVKHGLVTKVKEWPYSSFQRWVKLGIYSEDWAAAPDVIEHDWE</sequence>
<dbReference type="InterPro" id="IPR002686">
    <property type="entry name" value="Transposase_17"/>
</dbReference>
<evidence type="ECO:0000259" key="1">
    <source>
        <dbReference type="SMART" id="SM01321"/>
    </source>
</evidence>
<dbReference type="AlphaFoldDB" id="A0A177NC85"/>
<evidence type="ECO:0000313" key="3">
    <source>
        <dbReference type="Proteomes" id="UP000078476"/>
    </source>
</evidence>
<dbReference type="OrthoDB" id="9794403at2"/>
<protein>
    <submittedName>
        <fullName evidence="2">Transposase</fullName>
    </submittedName>
</protein>
<dbReference type="SMART" id="SM01321">
    <property type="entry name" value="Y1_Tnp"/>
    <property type="match status" value="1"/>
</dbReference>
<dbReference type="InterPro" id="IPR036515">
    <property type="entry name" value="Transposase_17_sf"/>
</dbReference>
<feature type="domain" description="Transposase IS200-like" evidence="1">
    <location>
        <begin position="9"/>
        <end position="133"/>
    </location>
</feature>
<dbReference type="SUPFAM" id="SSF143422">
    <property type="entry name" value="Transposase IS200-like"/>
    <property type="match status" value="1"/>
</dbReference>
<keyword evidence="3" id="KW-1185">Reference proteome</keyword>
<gene>
    <name evidence="2" type="ORF">A1359_09470</name>
</gene>
<dbReference type="STRING" id="980561.A1359_09470"/>